<dbReference type="Gene3D" id="2.120.10.30">
    <property type="entry name" value="TolB, C-terminal domain"/>
    <property type="match status" value="1"/>
</dbReference>
<dbReference type="PANTHER" id="PTHR33546">
    <property type="entry name" value="LARGE, MULTIFUNCTIONAL SECRETED PROTEIN-RELATED"/>
    <property type="match status" value="1"/>
</dbReference>
<dbReference type="InterPro" id="IPR011989">
    <property type="entry name" value="ARM-like"/>
</dbReference>
<comment type="caution">
    <text evidence="7">The sequence shown here is derived from an EMBL/GenBank/DDBJ whole genome shotgun (WGS) entry which is preliminary data.</text>
</comment>
<gene>
    <name evidence="7" type="primary">gdhP</name>
    <name evidence="7" type="ORF">CCY01nite_33250</name>
</gene>
<dbReference type="SUPFAM" id="SSF48371">
    <property type="entry name" value="ARM repeat"/>
    <property type="match status" value="1"/>
</dbReference>
<dbReference type="InterPro" id="IPR013427">
    <property type="entry name" value="Haem-bd_dom_put"/>
</dbReference>
<dbReference type="PROSITE" id="PS51007">
    <property type="entry name" value="CYTC"/>
    <property type="match status" value="1"/>
</dbReference>
<dbReference type="GO" id="GO:0020037">
    <property type="term" value="F:heme binding"/>
    <property type="evidence" value="ECO:0007669"/>
    <property type="project" value="InterPro"/>
</dbReference>
<dbReference type="Gene3D" id="1.10.760.10">
    <property type="entry name" value="Cytochrome c-like domain"/>
    <property type="match status" value="1"/>
</dbReference>
<keyword evidence="3 4" id="KW-0408">Iron</keyword>
<dbReference type="SMART" id="SM00567">
    <property type="entry name" value="EZ_HEAT"/>
    <property type="match status" value="5"/>
</dbReference>
<evidence type="ECO:0000313" key="7">
    <source>
        <dbReference type="EMBL" id="GEP97065.1"/>
    </source>
</evidence>
<dbReference type="Pfam" id="PF23500">
    <property type="entry name" value="DUF7133"/>
    <property type="match status" value="1"/>
</dbReference>
<evidence type="ECO:0000256" key="3">
    <source>
        <dbReference type="ARBA" id="ARBA00023004"/>
    </source>
</evidence>
<dbReference type="InterPro" id="IPR016024">
    <property type="entry name" value="ARM-type_fold"/>
</dbReference>
<evidence type="ECO:0000256" key="1">
    <source>
        <dbReference type="ARBA" id="ARBA00022617"/>
    </source>
</evidence>
<evidence type="ECO:0000256" key="2">
    <source>
        <dbReference type="ARBA" id="ARBA00022723"/>
    </source>
</evidence>
<dbReference type="PANTHER" id="PTHR33546:SF1">
    <property type="entry name" value="LARGE, MULTIFUNCTIONAL SECRETED PROTEIN"/>
    <property type="match status" value="1"/>
</dbReference>
<feature type="domain" description="Cytochrome c" evidence="6">
    <location>
        <begin position="994"/>
        <end position="1130"/>
    </location>
</feature>
<dbReference type="Pfam" id="PF03130">
    <property type="entry name" value="HEAT_PBS"/>
    <property type="match status" value="1"/>
</dbReference>
<dbReference type="GO" id="GO:0009055">
    <property type="term" value="F:electron transfer activity"/>
    <property type="evidence" value="ECO:0007669"/>
    <property type="project" value="InterPro"/>
</dbReference>
<organism evidence="7 8">
    <name type="scientific">Chitinophaga cymbidii</name>
    <dbReference type="NCBI Taxonomy" id="1096750"/>
    <lineage>
        <taxon>Bacteria</taxon>
        <taxon>Pseudomonadati</taxon>
        <taxon>Bacteroidota</taxon>
        <taxon>Chitinophagia</taxon>
        <taxon>Chitinophagales</taxon>
        <taxon>Chitinophagaceae</taxon>
        <taxon>Chitinophaga</taxon>
    </lineage>
</organism>
<proteinExistence type="predicted"/>
<reference evidence="7 8" key="1">
    <citation type="submission" date="2019-07" db="EMBL/GenBank/DDBJ databases">
        <title>Whole genome shotgun sequence of Chitinophaga cymbidii NBRC 109752.</title>
        <authorList>
            <person name="Hosoyama A."/>
            <person name="Uohara A."/>
            <person name="Ohji S."/>
            <person name="Ichikawa N."/>
        </authorList>
    </citation>
    <scope>NUCLEOTIDE SEQUENCE [LARGE SCALE GENOMIC DNA]</scope>
    <source>
        <strain evidence="7 8">NBRC 109752</strain>
    </source>
</reference>
<dbReference type="InterPro" id="IPR055557">
    <property type="entry name" value="DUF7133"/>
</dbReference>
<evidence type="ECO:0000259" key="6">
    <source>
        <dbReference type="PROSITE" id="PS51007"/>
    </source>
</evidence>
<dbReference type="Pfam" id="PF13646">
    <property type="entry name" value="HEAT_2"/>
    <property type="match status" value="1"/>
</dbReference>
<sequence length="1133" mass="124288">MRTFSALPASLLLAPVLITACGQQGPADKRIKQMDTAQTAQIAASIEAQVKPVLAEGLTLKLWGIDSLVISPIAIDIDDHGKLYYTTTNRQKHSEFDIRGHRDWEIPSISLQTVEDRRAFLHKELSPENSERNRWLEDLNGDSSHDWRDLTIEKENVFRLEDISGDGVADLSQLVVDDFNDEVTDVAGGVLSDGDDLYVAVAPDLWRMKDKNKDGLADEKTSISTGYGIHIGFSGHGMSGVEMGPDGRIYWQIGDIGFSGKGPDGQKWEHPNSGVIARSNPDGSDFEIFAHGLRNTHEFVFDEYGNLISEDNDGDHPGEKERLVYIVNGSDAGWRSNWQYGKYRDPDNNTYKVWMEEKMYLPRFEGQAAYITPCISNFVSGPAGMVYNPGTALGPEYKNTFFIAEFVGNPSGSGVHSFRLNPKGATFELGEHKEVLRGVLPTGLDFGPDGALYVADWIDGWDTHNYGRIWKLDHAASASSPVRMEVKSLLAEDFSKRKEAALGGLLKNPDMRVRLKAQFELVKRKAKGNDIFLQMLQQRDNQLARVHAIWGICQLARQDKQYAAVLIPVLKDNDPEIRAQAAKWLGDIRYSEAGPALVPLLKDTASRARFFAAEALGRIKYEPAVQPIIDFLESNNDEDAYLRHAGCLALSRIGKTEPVIALSSSPSRALRIAAVVTLRRMSHPGIAGFLNDTDEFIVTEAARAINDDLSIKEALPALANLLNTTTFTSEALLRRAINASLRVGTDAALQSLISYAQKNGSPAAMRAEAVDAISVWAKPSVLDRVDGRLRGKIERNAAQLVSTSADALISLLKDRELPVRTSAAKAIHKLAIKRAATPLLAVLKSDPEAAMREESLKTLVSLQAPESEQAIRYALADREKTVRVAGLDLLPKMSIPQEVMVSLLTEVIASKTMEEKQAAVLTLGKLTPAKSNKALEDLLHKMAAGKLSPDIYLELGEAVDSNRSPQLIAQYKEISSKLSPDDQLAAYAGSLQGGDPQRGRQIFYRNQNAQCMKCHAYDDRGGNAGPRLNGIAGRISRQQILEALISPSARLAPGFGMAVLELKDGEKVTGVLQGEDKNGITVKVGLDPERTIPNSQIVKKVFSPSSMPDMKTVLSKKEIRDVVSFLALSKEDN</sequence>
<feature type="signal peptide" evidence="5">
    <location>
        <begin position="1"/>
        <end position="20"/>
    </location>
</feature>
<dbReference type="Gene3D" id="1.25.10.10">
    <property type="entry name" value="Leucine-rich Repeat Variant"/>
    <property type="match status" value="3"/>
</dbReference>
<dbReference type="InterPro" id="IPR009056">
    <property type="entry name" value="Cyt_c-like_dom"/>
</dbReference>
<dbReference type="OrthoDB" id="9808161at2"/>
<accession>A0A512RMY3</accession>
<dbReference type="AlphaFoldDB" id="A0A512RMY3"/>
<evidence type="ECO:0000313" key="8">
    <source>
        <dbReference type="Proteomes" id="UP000321436"/>
    </source>
</evidence>
<keyword evidence="1 4" id="KW-0349">Heme</keyword>
<dbReference type="EMBL" id="BKAU01000004">
    <property type="protein sequence ID" value="GEP97065.1"/>
    <property type="molecule type" value="Genomic_DNA"/>
</dbReference>
<dbReference type="Proteomes" id="UP000321436">
    <property type="component" value="Unassembled WGS sequence"/>
</dbReference>
<dbReference type="NCBIfam" id="TIGR02603">
    <property type="entry name" value="CxxCH_TIGR02603"/>
    <property type="match status" value="1"/>
</dbReference>
<feature type="chain" id="PRO_5022052990" evidence="5">
    <location>
        <begin position="21"/>
        <end position="1133"/>
    </location>
</feature>
<dbReference type="SUPFAM" id="SSF50952">
    <property type="entry name" value="Soluble quinoprotein glucose dehydrogenase"/>
    <property type="match status" value="1"/>
</dbReference>
<protein>
    <submittedName>
        <fullName evidence="7">Glucose dehydrogenase</fullName>
    </submittedName>
</protein>
<evidence type="ECO:0000256" key="5">
    <source>
        <dbReference type="SAM" id="SignalP"/>
    </source>
</evidence>
<name>A0A512RMY3_9BACT</name>
<dbReference type="InterPro" id="IPR011042">
    <property type="entry name" value="6-blade_b-propeller_TolB-like"/>
</dbReference>
<dbReference type="GO" id="GO:0046872">
    <property type="term" value="F:metal ion binding"/>
    <property type="evidence" value="ECO:0007669"/>
    <property type="project" value="UniProtKB-KW"/>
</dbReference>
<keyword evidence="5" id="KW-0732">Signal</keyword>
<dbReference type="InterPro" id="IPR004155">
    <property type="entry name" value="PBS_lyase_HEAT"/>
</dbReference>
<dbReference type="RefSeq" id="WP_146864287.1">
    <property type="nucleotide sequence ID" value="NZ_BKAU01000004.1"/>
</dbReference>
<dbReference type="InterPro" id="IPR011041">
    <property type="entry name" value="Quinoprot_gluc/sorb_DH_b-prop"/>
</dbReference>
<keyword evidence="2 4" id="KW-0479">Metal-binding</keyword>
<dbReference type="InterPro" id="IPR036909">
    <property type="entry name" value="Cyt_c-like_dom_sf"/>
</dbReference>
<evidence type="ECO:0000256" key="4">
    <source>
        <dbReference type="PROSITE-ProRule" id="PRU00433"/>
    </source>
</evidence>
<keyword evidence="8" id="KW-1185">Reference proteome</keyword>
<dbReference type="PROSITE" id="PS51257">
    <property type="entry name" value="PROKAR_LIPOPROTEIN"/>
    <property type="match status" value="1"/>
</dbReference>
<dbReference type="SUPFAM" id="SSF46626">
    <property type="entry name" value="Cytochrome c"/>
    <property type="match status" value="1"/>
</dbReference>